<evidence type="ECO:0000313" key="6">
    <source>
        <dbReference type="Proteomes" id="UP001180489"/>
    </source>
</evidence>
<dbReference type="PANTHER" id="PTHR30061:SF50">
    <property type="entry name" value="MALTOSE_MALTODEXTRIN-BINDING PERIPLASMIC PROTEIN"/>
    <property type="match status" value="1"/>
</dbReference>
<name>A0ABU2UKJ6_9ACTN</name>
<keyword evidence="3 4" id="KW-0732">Signal</keyword>
<dbReference type="InterPro" id="IPR006059">
    <property type="entry name" value="SBP"/>
</dbReference>
<dbReference type="Gene3D" id="3.40.190.10">
    <property type="entry name" value="Periplasmic binding protein-like II"/>
    <property type="match status" value="1"/>
</dbReference>
<evidence type="ECO:0000256" key="4">
    <source>
        <dbReference type="SAM" id="SignalP"/>
    </source>
</evidence>
<feature type="chain" id="PRO_5047022419" evidence="4">
    <location>
        <begin position="23"/>
        <end position="416"/>
    </location>
</feature>
<evidence type="ECO:0000256" key="2">
    <source>
        <dbReference type="ARBA" id="ARBA00022448"/>
    </source>
</evidence>
<dbReference type="PANTHER" id="PTHR30061">
    <property type="entry name" value="MALTOSE-BINDING PERIPLASMIC PROTEIN"/>
    <property type="match status" value="1"/>
</dbReference>
<dbReference type="SUPFAM" id="SSF53850">
    <property type="entry name" value="Periplasmic binding protein-like II"/>
    <property type="match status" value="1"/>
</dbReference>
<dbReference type="EMBL" id="JAVRFF010000017">
    <property type="protein sequence ID" value="MDT0473782.1"/>
    <property type="molecule type" value="Genomic_DNA"/>
</dbReference>
<organism evidence="5 6">
    <name type="scientific">Streptomyces hintoniae</name>
    <dbReference type="NCBI Taxonomy" id="3075521"/>
    <lineage>
        <taxon>Bacteria</taxon>
        <taxon>Bacillati</taxon>
        <taxon>Actinomycetota</taxon>
        <taxon>Actinomycetes</taxon>
        <taxon>Kitasatosporales</taxon>
        <taxon>Streptomycetaceae</taxon>
        <taxon>Streptomyces</taxon>
    </lineage>
</organism>
<dbReference type="PROSITE" id="PS51257">
    <property type="entry name" value="PROKAR_LIPOPROTEIN"/>
    <property type="match status" value="1"/>
</dbReference>
<evidence type="ECO:0000256" key="1">
    <source>
        <dbReference type="ARBA" id="ARBA00008520"/>
    </source>
</evidence>
<dbReference type="Proteomes" id="UP001180489">
    <property type="component" value="Unassembled WGS sequence"/>
</dbReference>
<sequence length="416" mass="43743">MRIRTARLTAATTAAASVLALAGCGAGSDAAGGKTTVTTWVYPVIFDEKKNAAYWSGLEKAFEKANPDIDVKVSTYPWADRDTKLATALAAGKGPDVAYLIPDQLAAYRRNLTPADDYLSAKDRAAYRDSALKAVTVDGKAMAAPVLMSAYPLMCNKKVLDAIGTDTVPTTWEELAALGAAAKKKGYYGITYSGDTTATLNMTYYPLLWQAGGDVFSDDGRKAAFNSAAGVSALTWLKRFVDQGWTPKDLITKTPSIEQTDLARGKVACTWQNSAAEVAGYWGEGNIVMGSALTGERAVAYGTVGTLAMFRGADTDAAGQWISFVSRPENVAGLVTPGGYFAARTDGGDLYPGDTLQQATEKVLDSADVGPLNTASRDVMGALAPEIQAALLGKESPKAALDKAAAAADQIISRKR</sequence>
<comment type="caution">
    <text evidence="5">The sequence shown here is derived from an EMBL/GenBank/DDBJ whole genome shotgun (WGS) entry which is preliminary data.</text>
</comment>
<evidence type="ECO:0000313" key="5">
    <source>
        <dbReference type="EMBL" id="MDT0473782.1"/>
    </source>
</evidence>
<feature type="signal peptide" evidence="4">
    <location>
        <begin position="1"/>
        <end position="22"/>
    </location>
</feature>
<gene>
    <name evidence="5" type="ORF">RM863_16760</name>
</gene>
<keyword evidence="6" id="KW-1185">Reference proteome</keyword>
<comment type="similarity">
    <text evidence="1">Belongs to the bacterial solute-binding protein 1 family.</text>
</comment>
<reference evidence="5" key="1">
    <citation type="submission" date="2024-05" db="EMBL/GenBank/DDBJ databases">
        <title>30 novel species of actinomycetes from the DSMZ collection.</title>
        <authorList>
            <person name="Nouioui I."/>
        </authorList>
    </citation>
    <scope>NUCLEOTIDE SEQUENCE</scope>
    <source>
        <strain evidence="5">DSM 41014</strain>
    </source>
</reference>
<keyword evidence="2" id="KW-0813">Transport</keyword>
<dbReference type="RefSeq" id="WP_311635559.1">
    <property type="nucleotide sequence ID" value="NZ_JAVRFF010000017.1"/>
</dbReference>
<protein>
    <submittedName>
        <fullName evidence="5">Extracellular solute-binding protein</fullName>
    </submittedName>
</protein>
<evidence type="ECO:0000256" key="3">
    <source>
        <dbReference type="ARBA" id="ARBA00022729"/>
    </source>
</evidence>
<accession>A0ABU2UKJ6</accession>
<proteinExistence type="inferred from homology"/>
<dbReference type="Pfam" id="PF01547">
    <property type="entry name" value="SBP_bac_1"/>
    <property type="match status" value="1"/>
</dbReference>